<dbReference type="OrthoDB" id="1801976at2"/>
<dbReference type="RefSeq" id="WP_111479045.1">
    <property type="nucleotide sequence ID" value="NZ_QHKM01000004.1"/>
</dbReference>
<reference evidence="4" key="1">
    <citation type="submission" date="2018-05" db="EMBL/GenBank/DDBJ databases">
        <authorList>
            <person name="Nie L."/>
        </authorList>
    </citation>
    <scope>NUCLEOTIDE SEQUENCE [LARGE SCALE GENOMIC DNA]</scope>
    <source>
        <strain evidence="4">NL</strain>
    </source>
</reference>
<accession>A0A328BHK4</accession>
<evidence type="ECO:0000313" key="4">
    <source>
        <dbReference type="Proteomes" id="UP000248553"/>
    </source>
</evidence>
<feature type="transmembrane region" description="Helical" evidence="1">
    <location>
        <begin position="301"/>
        <end position="323"/>
    </location>
</feature>
<dbReference type="AlphaFoldDB" id="A0A328BHK4"/>
<feature type="transmembrane region" description="Helical" evidence="1">
    <location>
        <begin position="217"/>
        <end position="238"/>
    </location>
</feature>
<dbReference type="NCBIfam" id="NF046080">
    <property type="entry name" value="PID_CTERM"/>
    <property type="match status" value="1"/>
</dbReference>
<feature type="transmembrane region" description="Helical" evidence="1">
    <location>
        <begin position="149"/>
        <end position="169"/>
    </location>
</feature>
<evidence type="ECO:0000259" key="2">
    <source>
        <dbReference type="PROSITE" id="PS51468"/>
    </source>
</evidence>
<protein>
    <submittedName>
        <fullName evidence="3">MSEP-CTERM sorting domain-containing protein</fullName>
    </submittedName>
</protein>
<evidence type="ECO:0000256" key="1">
    <source>
        <dbReference type="SAM" id="Phobius"/>
    </source>
</evidence>
<feature type="transmembrane region" description="Helical" evidence="1">
    <location>
        <begin position="343"/>
        <end position="365"/>
    </location>
</feature>
<comment type="caution">
    <text evidence="3">The sequence shown here is derived from an EMBL/GenBank/DDBJ whole genome shotgun (WGS) entry which is preliminary data.</text>
</comment>
<keyword evidence="4" id="KW-1185">Reference proteome</keyword>
<gene>
    <name evidence="3" type="ORF">DLM85_15690</name>
</gene>
<dbReference type="Proteomes" id="UP000248553">
    <property type="component" value="Unassembled WGS sequence"/>
</dbReference>
<feature type="domain" description="VIT" evidence="2">
    <location>
        <begin position="460"/>
        <end position="592"/>
    </location>
</feature>
<dbReference type="EMBL" id="QHKM01000004">
    <property type="protein sequence ID" value="RAK66135.1"/>
    <property type="molecule type" value="Genomic_DNA"/>
</dbReference>
<feature type="transmembrane region" description="Helical" evidence="1">
    <location>
        <begin position="46"/>
        <end position="67"/>
    </location>
</feature>
<dbReference type="NCBIfam" id="TIGR04286">
    <property type="entry name" value="MSEP-CTERM"/>
    <property type="match status" value="1"/>
</dbReference>
<feature type="transmembrane region" description="Helical" evidence="1">
    <location>
        <begin position="250"/>
        <end position="268"/>
    </location>
</feature>
<keyword evidence="1" id="KW-0472">Membrane</keyword>
<evidence type="ECO:0000313" key="3">
    <source>
        <dbReference type="EMBL" id="RAK66135.1"/>
    </source>
</evidence>
<dbReference type="PROSITE" id="PS51468">
    <property type="entry name" value="VIT"/>
    <property type="match status" value="1"/>
</dbReference>
<keyword evidence="1" id="KW-0812">Transmembrane</keyword>
<feature type="transmembrane region" description="Helical" evidence="1">
    <location>
        <begin position="275"/>
        <end position="295"/>
    </location>
</feature>
<keyword evidence="1" id="KW-1133">Transmembrane helix</keyword>
<dbReference type="InterPro" id="IPR027550">
    <property type="entry name" value="MSEP-CTERM"/>
</dbReference>
<dbReference type="InterPro" id="IPR058207">
    <property type="entry name" value="PID_CTERM"/>
</dbReference>
<sequence length="945" mass="102916">MRNLLNPKWLLLLNSLPVAVLLLLLGGKFSVIQSLLRPESLHAWRMVGAGLLGLGALHTGYALWCLWRRQALPVAYGVLALLLNLGGMYYYFSVGAELLFPPAVPRWMVGSEAELYAFTFLMPTVAHATLLLVVYSVPADRPVAALPSFGVALGVPLGAFLLAQLLGALPGSFGHTIEHLLVTGLFIVAPLVFLFFLARGLYVVVSRKAGLWHEHQLLWKLLIAGVLPLLGLAVNASLSRPGVFGDFRSPWFYGLAALNALLLCLPAPAGRWGRLALLLGRSVTLAYTLYFFVVFLPFLPLSVLAVILIGTGFLMLAPLLLLLVHAQVLDDDLTRLRGAFPRWALTTTVLAGLLVLPLGLTAAYLHGRRTLHAALAYVYAPDYTRPPQPLDADALLATLNVVQSHKAIDVEWSGRGQPYLSTYFNWLVLDNLTLAGDKLDYLRRIFGADADSVAADNWLAPAPVRPPGGPRLTRAQHRSTYDATQAAWISWVDLEITAPDSVQPWNQPQYATELALPPGCWVQDYYLDIAGRREHGILAEKKAAAWVYAQILNEGRSRDPGILHYLTGNRLGLRVFPFAAGEVRRTGIRFVHKEPVQLQVDGQLLTLGDAARQPAVGEVATAGREVVYLSRAAKQRLPRVQRQPYYHFLLDVSAGQQERKAAYTRAVRTLLARQPLPGTPRFSLVNAYTRPVPAGADWQQALIDAPNAGGLYLAGALRQTLAQTQLHPATTYPVLVVVTDRAAQAVLDPDFADLAAAYPESPAYYVLPTRGPLEARSLRYESARVWSGAPAPGSPALVRAWPAVARPRAYLPDDQQASIVLNQPAVPVPPTAEARWLTGLRLQGYQQLLALRPAAAEATRPPAIQASFRSGILTPLTAYLSLENEAQKAALRRKQQEVLKAHSALDAGDDTPPTAVPLDGEAVLLLAAGGALGWWQLRRRRPAAA</sequence>
<feature type="transmembrane region" description="Helical" evidence="1">
    <location>
        <begin position="115"/>
        <end position="137"/>
    </location>
</feature>
<proteinExistence type="predicted"/>
<name>A0A328BHK4_9BACT</name>
<feature type="transmembrane region" description="Helical" evidence="1">
    <location>
        <begin position="181"/>
        <end position="205"/>
    </location>
</feature>
<organism evidence="3 4">
    <name type="scientific">Hymenobacter edaphi</name>
    <dbReference type="NCBI Taxonomy" id="2211146"/>
    <lineage>
        <taxon>Bacteria</taxon>
        <taxon>Pseudomonadati</taxon>
        <taxon>Bacteroidota</taxon>
        <taxon>Cytophagia</taxon>
        <taxon>Cytophagales</taxon>
        <taxon>Hymenobacteraceae</taxon>
        <taxon>Hymenobacter</taxon>
    </lineage>
</organism>
<dbReference type="InterPro" id="IPR013694">
    <property type="entry name" value="VIT"/>
</dbReference>
<feature type="transmembrane region" description="Helical" evidence="1">
    <location>
        <begin position="74"/>
        <end position="92"/>
    </location>
</feature>